<feature type="region of interest" description="Disordered" evidence="1">
    <location>
        <begin position="29"/>
        <end position="59"/>
    </location>
</feature>
<comment type="caution">
    <text evidence="2">The sequence shown here is derived from an EMBL/GenBank/DDBJ whole genome shotgun (WGS) entry which is preliminary data.</text>
</comment>
<gene>
    <name evidence="2" type="ORF">HLY00_1296</name>
</gene>
<dbReference type="EMBL" id="JABFYL010000019">
    <property type="protein sequence ID" value="NVN49909.1"/>
    <property type="molecule type" value="Genomic_DNA"/>
</dbReference>
<proteinExistence type="predicted"/>
<organism evidence="2 3">
    <name type="scientific">Mycolicibacterium hippocampi</name>
    <dbReference type="NCBI Taxonomy" id="659824"/>
    <lineage>
        <taxon>Bacteria</taxon>
        <taxon>Bacillati</taxon>
        <taxon>Actinomycetota</taxon>
        <taxon>Actinomycetes</taxon>
        <taxon>Mycobacteriales</taxon>
        <taxon>Mycobacteriaceae</taxon>
        <taxon>Mycolicibacterium</taxon>
    </lineage>
</organism>
<dbReference type="AlphaFoldDB" id="A0A850PHQ5"/>
<name>A0A850PHQ5_9MYCO</name>
<accession>A0A850PHQ5</accession>
<evidence type="ECO:0000313" key="2">
    <source>
        <dbReference type="EMBL" id="NVN49909.1"/>
    </source>
</evidence>
<dbReference type="Proteomes" id="UP000570517">
    <property type="component" value="Unassembled WGS sequence"/>
</dbReference>
<keyword evidence="3" id="KW-1185">Reference proteome</keyword>
<evidence type="ECO:0000313" key="3">
    <source>
        <dbReference type="Proteomes" id="UP000570517"/>
    </source>
</evidence>
<evidence type="ECO:0000256" key="1">
    <source>
        <dbReference type="SAM" id="MobiDB-lite"/>
    </source>
</evidence>
<reference evidence="2 3" key="1">
    <citation type="submission" date="2020-05" db="EMBL/GenBank/DDBJ databases">
        <title>Draft genome sequence of Mycobacterium hippocampi DL, isolated from European seabass, Dicentrarchus labrax, reared in fish farms.</title>
        <authorList>
            <person name="Stathopoulou P."/>
            <person name="Asimakis E."/>
            <person name="Tzokas K."/>
            <person name="Batargias C."/>
            <person name="Tsiamis G."/>
        </authorList>
    </citation>
    <scope>NUCLEOTIDE SEQUENCE [LARGE SCALE GENOMIC DNA]</scope>
    <source>
        <strain evidence="2 3">DL</strain>
    </source>
</reference>
<sequence>MPAPDTRRQPAAAGAKIIIIDLHGEVLADHTRPAPGTKYVANGRPRGLRPKTRQPSPKS</sequence>
<protein>
    <submittedName>
        <fullName evidence="2">Uncharacterized protein</fullName>
    </submittedName>
</protein>